<sequence length="79" mass="9183">MYGSIVIRFENIYISSLHCADWSEQFVLNVHGGSVFPCGDGVRVLFQYPECVLEGADRVRVFGRDSERLRYVAERRVRR</sequence>
<evidence type="ECO:0000313" key="2">
    <source>
        <dbReference type="Proteomes" id="UP000838756"/>
    </source>
</evidence>
<dbReference type="Proteomes" id="UP000838756">
    <property type="component" value="Unassembled WGS sequence"/>
</dbReference>
<comment type="caution">
    <text evidence="1">The sequence shown here is derived from an EMBL/GenBank/DDBJ whole genome shotgun (WGS) entry which is preliminary data.</text>
</comment>
<organism evidence="1 2">
    <name type="scientific">Pararge aegeria aegeria</name>
    <dbReference type="NCBI Taxonomy" id="348720"/>
    <lineage>
        <taxon>Eukaryota</taxon>
        <taxon>Metazoa</taxon>
        <taxon>Ecdysozoa</taxon>
        <taxon>Arthropoda</taxon>
        <taxon>Hexapoda</taxon>
        <taxon>Insecta</taxon>
        <taxon>Pterygota</taxon>
        <taxon>Neoptera</taxon>
        <taxon>Endopterygota</taxon>
        <taxon>Lepidoptera</taxon>
        <taxon>Glossata</taxon>
        <taxon>Ditrysia</taxon>
        <taxon>Papilionoidea</taxon>
        <taxon>Nymphalidae</taxon>
        <taxon>Satyrinae</taxon>
        <taxon>Satyrini</taxon>
        <taxon>Parargina</taxon>
        <taxon>Pararge</taxon>
    </lineage>
</organism>
<protein>
    <submittedName>
        <fullName evidence="1">Jg17863 protein</fullName>
    </submittedName>
</protein>
<keyword evidence="2" id="KW-1185">Reference proteome</keyword>
<proteinExistence type="predicted"/>
<accession>A0A8S4QY11</accession>
<name>A0A8S4QY11_9NEOP</name>
<evidence type="ECO:0000313" key="1">
    <source>
        <dbReference type="EMBL" id="CAH2222994.1"/>
    </source>
</evidence>
<dbReference type="OrthoDB" id="446173at2759"/>
<gene>
    <name evidence="1" type="primary">jg17863</name>
    <name evidence="1" type="ORF">PAEG_LOCUS6788</name>
</gene>
<reference evidence="1" key="1">
    <citation type="submission" date="2022-03" db="EMBL/GenBank/DDBJ databases">
        <authorList>
            <person name="Lindestad O."/>
        </authorList>
    </citation>
    <scope>NUCLEOTIDE SEQUENCE</scope>
</reference>
<dbReference type="EMBL" id="CAKXAJ010020525">
    <property type="protein sequence ID" value="CAH2222994.1"/>
    <property type="molecule type" value="Genomic_DNA"/>
</dbReference>
<dbReference type="AlphaFoldDB" id="A0A8S4QY11"/>